<feature type="region of interest" description="Disordered" evidence="1">
    <location>
        <begin position="86"/>
        <end position="141"/>
    </location>
</feature>
<feature type="compositionally biased region" description="Basic and acidic residues" evidence="1">
    <location>
        <begin position="86"/>
        <end position="113"/>
    </location>
</feature>
<sequence>MHKVVFSFYGPGGARTSLRSDPGNHVEQLPQRNRIVKVLETTSKAEALTTYVPSRAGMQEKLNTAQCFGNHRCSLCFQRGAKGELRNLSERAGRENGEGKGEGREGGREESRKTHPMGGKSEEEKRRNTRSKRKGGEEREVLQEQCDAILWLTI</sequence>
<proteinExistence type="predicted"/>
<dbReference type="EMBL" id="CAUYUJ010017689">
    <property type="protein sequence ID" value="CAK0876979.1"/>
    <property type="molecule type" value="Genomic_DNA"/>
</dbReference>
<gene>
    <name evidence="2" type="ORF">PCOR1329_LOCUS61160</name>
</gene>
<name>A0ABN9VTY4_9DINO</name>
<protein>
    <submittedName>
        <fullName evidence="2">Uncharacterized protein</fullName>
    </submittedName>
</protein>
<reference evidence="2" key="1">
    <citation type="submission" date="2023-10" db="EMBL/GenBank/DDBJ databases">
        <authorList>
            <person name="Chen Y."/>
            <person name="Shah S."/>
            <person name="Dougan E. K."/>
            <person name="Thang M."/>
            <person name="Chan C."/>
        </authorList>
    </citation>
    <scope>NUCLEOTIDE SEQUENCE [LARGE SCALE GENOMIC DNA]</scope>
</reference>
<accession>A0ABN9VTY4</accession>
<comment type="caution">
    <text evidence="2">The sequence shown here is derived from an EMBL/GenBank/DDBJ whole genome shotgun (WGS) entry which is preliminary data.</text>
</comment>
<evidence type="ECO:0000313" key="2">
    <source>
        <dbReference type="EMBL" id="CAK0876979.1"/>
    </source>
</evidence>
<dbReference type="Proteomes" id="UP001189429">
    <property type="component" value="Unassembled WGS sequence"/>
</dbReference>
<keyword evidence="3" id="KW-1185">Reference proteome</keyword>
<organism evidence="2 3">
    <name type="scientific">Prorocentrum cordatum</name>
    <dbReference type="NCBI Taxonomy" id="2364126"/>
    <lineage>
        <taxon>Eukaryota</taxon>
        <taxon>Sar</taxon>
        <taxon>Alveolata</taxon>
        <taxon>Dinophyceae</taxon>
        <taxon>Prorocentrales</taxon>
        <taxon>Prorocentraceae</taxon>
        <taxon>Prorocentrum</taxon>
    </lineage>
</organism>
<evidence type="ECO:0000256" key="1">
    <source>
        <dbReference type="SAM" id="MobiDB-lite"/>
    </source>
</evidence>
<evidence type="ECO:0000313" key="3">
    <source>
        <dbReference type="Proteomes" id="UP001189429"/>
    </source>
</evidence>